<dbReference type="Pfam" id="PF10505">
    <property type="entry name" value="NARG2_C"/>
    <property type="match status" value="1"/>
</dbReference>
<dbReference type="EnsemblMetazoa" id="XM_038188794.1">
    <property type="protein sequence ID" value="XP_038044722.1"/>
    <property type="gene ID" value="LOC119719366"/>
</dbReference>
<feature type="region of interest" description="Disordered" evidence="1">
    <location>
        <begin position="732"/>
        <end position="789"/>
    </location>
</feature>
<evidence type="ECO:0000313" key="4">
    <source>
        <dbReference type="Proteomes" id="UP000887568"/>
    </source>
</evidence>
<feature type="region of interest" description="Disordered" evidence="1">
    <location>
        <begin position="1157"/>
        <end position="1193"/>
    </location>
</feature>
<evidence type="ECO:0000259" key="2">
    <source>
        <dbReference type="Pfam" id="PF10505"/>
    </source>
</evidence>
<evidence type="ECO:0000313" key="3">
    <source>
        <dbReference type="EnsemblMetazoa" id="XP_038044722.1"/>
    </source>
</evidence>
<feature type="compositionally biased region" description="Basic and acidic residues" evidence="1">
    <location>
        <begin position="439"/>
        <end position="451"/>
    </location>
</feature>
<keyword evidence="4" id="KW-1185">Reference proteome</keyword>
<feature type="compositionally biased region" description="Polar residues" evidence="1">
    <location>
        <begin position="543"/>
        <end position="561"/>
    </location>
</feature>
<feature type="compositionally biased region" description="Basic residues" evidence="1">
    <location>
        <begin position="1179"/>
        <end position="1193"/>
    </location>
</feature>
<dbReference type="GO" id="GO:0042795">
    <property type="term" value="P:snRNA transcription by RNA polymerase II"/>
    <property type="evidence" value="ECO:0007669"/>
    <property type="project" value="TreeGrafter"/>
</dbReference>
<dbReference type="AlphaFoldDB" id="A0A913YZ94"/>
<accession>A0A913YZ94</accession>
<dbReference type="OMA" id="LPFHQQH"/>
<proteinExistence type="predicted"/>
<dbReference type="GeneID" id="119719366"/>
<feature type="compositionally biased region" description="Acidic residues" evidence="1">
    <location>
        <begin position="624"/>
        <end position="639"/>
    </location>
</feature>
<feature type="region of interest" description="Disordered" evidence="1">
    <location>
        <begin position="542"/>
        <end position="566"/>
    </location>
</feature>
<sequence length="1193" mass="131881">MAGDASEGSVLEADEAFFTEEAYENFTIQPKFDANLFIAYNPSIKGCTISPVKKRKLSQVPNTSQVPNNENNQEIEVLSVQPAKEVSSCNAPKQDVNQKTPKIVWNLKSPKAGFPYPRHSCMTHGQQQRYIELSQKHGHWRPNQTRYSMTPEDITDKQQLRKLQMLVQQEQQDFMKFAEHVARCSPKDYEHLPPAALQYAMNQWHLQEQYVKQLPQYFSVCQTIGIVPAAVFPTDPVLTFSTRLLQLGQPQVVEPSTLDGKLNHNLVPAFNRCSQHKQATGRGSSIGMDTGKDLSTDENAVRLAARYQANIVIAMAALPTLADNHAPDYDKSWRIPVQIRSSNMSDTDSTLKTVFISDPLTNPCFPHDVSRAFHQVALHDLVTEGSQVQKSPDNAVLTDQDFGTSSQDDNQYDDYLEHDLTSLETFGSPPMKSHHRKLKDAQMKNKTETKGSRPNHSQQWDINTASTGSAKPTEGNLVCLPKHDPDQSLPEVTNESITLSELTPEMKHSLAPLTEQLFTEGMEECFRRESDEEEVNAAKEQLTDQAKQSGSHVVTQGNQRETCQRSRCESRELGLASDSSEAEGELVIALSSGPDSPLKTSSNQSAVTKGITEMQDVGKHNTDSEEEDPSMTGLEDDQLDTSVKNTPRAKRQEVPQGVEPKEAPTPRRSRRLQRNQPSDISCNAALPHSSEKTLELPLPDMQVLESVAEDTVGGGKSKPAIALQEVMGEAILDSPLSPPPHEKGLAPPNPSTEKRTPTQEPESLQLKKQKMTSRSVVDSSSPESKQAPCLRYNLRSKSAGSGNQDHHMAVGAETLSKEQKASGRLCFDHYLPSTRKMSLTNEVCSSEFSTGQAVLDLPVSEGNQTVLRKPAKDTTKSSEQDSRNPKRSPALRRPTQPVKQSLATSGVESTIDSILKLQERLHSGKVVNQSPAQPPISAAVGTMNVQGDGYMEKASDYSTPSEGNADYSLWRFGRHSLVVRSNVDAITLNHADGYPNKTQVVTIVPKMEHQAHFGHEQISVSELTKLWMSLLLQPGSKVIQGRVNAMTSDLMKLEQFDMNSALWEQPSFQPSCCMKMMFQILDKLTTLPEGHYLLCHSAGDMHACILQTATSGKKRSLFDLHQSYSQGPMIQSCPPQLLPWLPLDTNMMLPEQIATGRIPATFPPKNTGTNARGGVTKGASKKNKKKKKKAGKK</sequence>
<feature type="compositionally biased region" description="Low complexity" evidence="1">
    <location>
        <begin position="773"/>
        <end position="784"/>
    </location>
</feature>
<feature type="region of interest" description="Disordered" evidence="1">
    <location>
        <begin position="859"/>
        <end position="905"/>
    </location>
</feature>
<evidence type="ECO:0000256" key="1">
    <source>
        <dbReference type="SAM" id="MobiDB-lite"/>
    </source>
</evidence>
<dbReference type="GO" id="GO:0045945">
    <property type="term" value="P:positive regulation of transcription by RNA polymerase III"/>
    <property type="evidence" value="ECO:0007669"/>
    <property type="project" value="TreeGrafter"/>
</dbReference>
<dbReference type="PANTHER" id="PTHR14633">
    <property type="entry name" value="LITTLE ELONGATION COMPLEX SUBUNIT 2"/>
    <property type="match status" value="1"/>
</dbReference>
<dbReference type="InterPro" id="IPR019535">
    <property type="entry name" value="ICE2_C"/>
</dbReference>
<feature type="region of interest" description="Disordered" evidence="1">
    <location>
        <begin position="384"/>
        <end position="491"/>
    </location>
</feature>
<organism evidence="3 4">
    <name type="scientific">Patiria miniata</name>
    <name type="common">Bat star</name>
    <name type="synonym">Asterina miniata</name>
    <dbReference type="NCBI Taxonomy" id="46514"/>
    <lineage>
        <taxon>Eukaryota</taxon>
        <taxon>Metazoa</taxon>
        <taxon>Echinodermata</taxon>
        <taxon>Eleutherozoa</taxon>
        <taxon>Asterozoa</taxon>
        <taxon>Asteroidea</taxon>
        <taxon>Valvatacea</taxon>
        <taxon>Valvatida</taxon>
        <taxon>Asterinidae</taxon>
        <taxon>Patiria</taxon>
    </lineage>
</organism>
<protein>
    <recommendedName>
        <fullName evidence="2">Little elongation complex subunit 2 C-terminal domain-containing protein</fullName>
    </recommendedName>
</protein>
<dbReference type="PANTHER" id="PTHR14633:SF3">
    <property type="entry name" value="LITTLE ELONGATION COMPLEX SUBUNIT 2"/>
    <property type="match status" value="1"/>
</dbReference>
<dbReference type="OrthoDB" id="6288737at2759"/>
<dbReference type="GO" id="GO:0008023">
    <property type="term" value="C:transcription elongation factor complex"/>
    <property type="evidence" value="ECO:0007669"/>
    <property type="project" value="InterPro"/>
</dbReference>
<dbReference type="RefSeq" id="XP_038044722.1">
    <property type="nucleotide sequence ID" value="XM_038188794.1"/>
</dbReference>
<feature type="domain" description="Little elongation complex subunit 2 C-terminal" evidence="2">
    <location>
        <begin position="956"/>
        <end position="1164"/>
    </location>
</feature>
<dbReference type="GO" id="GO:0042796">
    <property type="term" value="P:snRNA transcription by RNA polymerase III"/>
    <property type="evidence" value="ECO:0007669"/>
    <property type="project" value="TreeGrafter"/>
</dbReference>
<name>A0A913YZ94_PATMI</name>
<feature type="compositionally biased region" description="Basic and acidic residues" evidence="1">
    <location>
        <begin position="870"/>
        <end position="884"/>
    </location>
</feature>
<reference evidence="3" key="1">
    <citation type="submission" date="2022-11" db="UniProtKB">
        <authorList>
            <consortium name="EnsemblMetazoa"/>
        </authorList>
    </citation>
    <scope>IDENTIFICATION</scope>
</reference>
<dbReference type="Proteomes" id="UP000887568">
    <property type="component" value="Unplaced"/>
</dbReference>
<feature type="region of interest" description="Disordered" evidence="1">
    <location>
        <begin position="613"/>
        <end position="697"/>
    </location>
</feature>
<feature type="compositionally biased region" description="Polar residues" evidence="1">
    <location>
        <begin position="452"/>
        <end position="470"/>
    </location>
</feature>